<dbReference type="InterPro" id="IPR020845">
    <property type="entry name" value="AMP-binding_CS"/>
</dbReference>
<evidence type="ECO:0000259" key="4">
    <source>
        <dbReference type="Pfam" id="PF13193"/>
    </source>
</evidence>
<dbReference type="Pfam" id="PF13193">
    <property type="entry name" value="AMP-binding_C"/>
    <property type="match status" value="1"/>
</dbReference>
<evidence type="ECO:0000313" key="6">
    <source>
        <dbReference type="Proteomes" id="UP000749293"/>
    </source>
</evidence>
<dbReference type="PANTHER" id="PTHR24096:SF149">
    <property type="entry name" value="AMP-BINDING DOMAIN-CONTAINING PROTEIN-RELATED"/>
    <property type="match status" value="1"/>
</dbReference>
<protein>
    <submittedName>
        <fullName evidence="5">Acyl-CoA synthetase (AMP-forming)/AMP-acid ligase II</fullName>
    </submittedName>
</protein>
<dbReference type="GO" id="GO:0016405">
    <property type="term" value="F:CoA-ligase activity"/>
    <property type="evidence" value="ECO:0007669"/>
    <property type="project" value="TreeGrafter"/>
</dbReference>
<comment type="similarity">
    <text evidence="1">Belongs to the ATP-dependent AMP-binding enzyme family.</text>
</comment>
<reference evidence="5" key="1">
    <citation type="submission" date="2020-03" db="EMBL/GenBank/DDBJ databases">
        <title>Site-based positive gene gene selection in Geosmithia morbida across the United States reveals a broad range of putative effectors and factors for local host and environmental adapation.</title>
        <authorList>
            <person name="Onufrak A."/>
            <person name="Murdoch R.W."/>
            <person name="Gazis R."/>
            <person name="Huff M."/>
            <person name="Staton M."/>
            <person name="Klingeman W."/>
            <person name="Hadziabdic D."/>
        </authorList>
    </citation>
    <scope>NUCLEOTIDE SEQUENCE</scope>
    <source>
        <strain evidence="5">1262</strain>
    </source>
</reference>
<dbReference type="RefSeq" id="XP_035321584.1">
    <property type="nucleotide sequence ID" value="XM_035468450.1"/>
</dbReference>
<evidence type="ECO:0000256" key="1">
    <source>
        <dbReference type="ARBA" id="ARBA00006432"/>
    </source>
</evidence>
<dbReference type="Gene3D" id="3.30.300.30">
    <property type="match status" value="1"/>
</dbReference>
<feature type="domain" description="AMP-dependent synthetase/ligase" evidence="3">
    <location>
        <begin position="30"/>
        <end position="392"/>
    </location>
</feature>
<dbReference type="PANTHER" id="PTHR24096">
    <property type="entry name" value="LONG-CHAIN-FATTY-ACID--COA LIGASE"/>
    <property type="match status" value="1"/>
</dbReference>
<dbReference type="CDD" id="cd05911">
    <property type="entry name" value="Firefly_Luc_like"/>
    <property type="match status" value="1"/>
</dbReference>
<dbReference type="OrthoDB" id="6509636at2759"/>
<dbReference type="InterPro" id="IPR042099">
    <property type="entry name" value="ANL_N_sf"/>
</dbReference>
<comment type="caution">
    <text evidence="5">The sequence shown here is derived from an EMBL/GenBank/DDBJ whole genome shotgun (WGS) entry which is preliminary data.</text>
</comment>
<name>A0A9P4YW73_9HYPO</name>
<gene>
    <name evidence="5" type="ORF">GMORB2_6480</name>
</gene>
<dbReference type="AlphaFoldDB" id="A0A9P4YW73"/>
<organism evidence="5 6">
    <name type="scientific">Geosmithia morbida</name>
    <dbReference type="NCBI Taxonomy" id="1094350"/>
    <lineage>
        <taxon>Eukaryota</taxon>
        <taxon>Fungi</taxon>
        <taxon>Dikarya</taxon>
        <taxon>Ascomycota</taxon>
        <taxon>Pezizomycotina</taxon>
        <taxon>Sordariomycetes</taxon>
        <taxon>Hypocreomycetidae</taxon>
        <taxon>Hypocreales</taxon>
        <taxon>Bionectriaceae</taxon>
        <taxon>Geosmithia</taxon>
    </lineage>
</organism>
<dbReference type="InterPro" id="IPR000873">
    <property type="entry name" value="AMP-dep_synth/lig_dom"/>
</dbReference>
<sequence length="544" mass="60438">MAITSAFSDVEVPVVDVWTLSMVHQKPYSEDHEIFIDLETGRSLNLAQLRALSIQFGQGLKHMFGWAKGDVLSIYSSNCVETPVVNLGLHWAGGVASPANPTYTPGELARQLKDSGSKALITQVPYLDAALEAARDANLSQDRIILIGDSLHEGFKHWTDITAKSAWFTPTKTPVDPKKDLAYLVYSSGTTGLPKGVALTHENVVANMSQVGPLDLKLLNWDIDSHLGVLPFFHIYGLSVVIGVTILTGARCYVMPRWDLEKACQAIQDRGITFSYIPPPIVLALGKHPAVDRYDLSTLRWLNSGAAPVSKELVLAVWDRLKVGVKQGYGLSETSPTTHTQFPDEWFRFQGSVGRLLPNMKARIVDDEGRDVKEGDSGELLVKGPNVFGGYWNRPDLKKDTFTEDGWFKTGDVVRVDKKGHFYITDRIKELIKYKGFQVPPAELEEIIHGHEKVADCCVVGVWNEEEHTEVPRAYIVPETGIQPSEEFGIELVQWLSGRVAPPKRLRGGVRFINEIPKSQSGKVLRRVLQEQGRKEDQAPKAKL</sequence>
<dbReference type="Pfam" id="PF00501">
    <property type="entry name" value="AMP-binding"/>
    <property type="match status" value="1"/>
</dbReference>
<keyword evidence="6" id="KW-1185">Reference proteome</keyword>
<evidence type="ECO:0000256" key="2">
    <source>
        <dbReference type="ARBA" id="ARBA00022598"/>
    </source>
</evidence>
<dbReference type="InterPro" id="IPR025110">
    <property type="entry name" value="AMP-bd_C"/>
</dbReference>
<evidence type="ECO:0000259" key="3">
    <source>
        <dbReference type="Pfam" id="PF00501"/>
    </source>
</evidence>
<dbReference type="PROSITE" id="PS00455">
    <property type="entry name" value="AMP_BINDING"/>
    <property type="match status" value="1"/>
</dbReference>
<dbReference type="EMBL" id="JAANYQ010000007">
    <property type="protein sequence ID" value="KAF4122932.1"/>
    <property type="molecule type" value="Genomic_DNA"/>
</dbReference>
<dbReference type="SUPFAM" id="SSF56801">
    <property type="entry name" value="Acetyl-CoA synthetase-like"/>
    <property type="match status" value="1"/>
</dbReference>
<feature type="domain" description="AMP-binding enzyme C-terminal" evidence="4">
    <location>
        <begin position="443"/>
        <end position="523"/>
    </location>
</feature>
<evidence type="ECO:0000313" key="5">
    <source>
        <dbReference type="EMBL" id="KAF4122932.1"/>
    </source>
</evidence>
<dbReference type="InterPro" id="IPR045851">
    <property type="entry name" value="AMP-bd_C_sf"/>
</dbReference>
<keyword evidence="2 5" id="KW-0436">Ligase</keyword>
<dbReference type="Gene3D" id="3.40.50.12780">
    <property type="entry name" value="N-terminal domain of ligase-like"/>
    <property type="match status" value="1"/>
</dbReference>
<dbReference type="Proteomes" id="UP000749293">
    <property type="component" value="Unassembled WGS sequence"/>
</dbReference>
<dbReference type="GeneID" id="55972705"/>
<accession>A0A9P4YW73</accession>
<proteinExistence type="inferred from homology"/>